<sequence>MTACSTDGQSTSDNAAASSAAQPSVDVSALDTGPYPTEPRSEFGRATDDQIVQVEGQRMAQFIVVPFEVDRDITNGKLPTSAISSRQNLTVVLGEGTADIPANDELLYGFTTTAATPDSTIREGTSRSLSSMVLRYMTPQAAEDAARQLAQQVASNSNATVTTLPGLPGTHVIRDSGTDGTERLITFTPHDTYVIYEWYQTTTEQQELLEPTVRKAISLQTALIDQFPATPTKDEAAARGITGPTRPIVDQDHVLIYALPYTDEEMSGGKTGLTPQSMRAVYGPRGMAHFSSDPVGTFNSLNDAGSTANAVERSVVYRAATPEQATTLMKSYAANATGEGIDSPPGLPSAVCSTTNTTYTCWVHNDRYVGEIHSDNQQDAYQQASAQYVLFTKADQNDS</sequence>
<comment type="caution">
    <text evidence="4">The sequence shown here is derived from an EMBL/GenBank/DDBJ whole genome shotgun (WGS) entry which is preliminary data.</text>
</comment>
<reference evidence="4 5" key="1">
    <citation type="submission" date="2019-11" db="EMBL/GenBank/DDBJ databases">
        <title>Gordonia sp. nov., a novel actinobacterium isolated from mangrove soil in Hainan.</title>
        <authorList>
            <person name="Huang X."/>
            <person name="Xie Y."/>
            <person name="Chu X."/>
            <person name="Xiao K."/>
        </authorList>
    </citation>
    <scope>NUCLEOTIDE SEQUENCE [LARGE SCALE GENOMIC DNA]</scope>
    <source>
        <strain evidence="4 5">HNM0687</strain>
    </source>
</reference>
<keyword evidence="5" id="KW-1185">Reference proteome</keyword>
<protein>
    <submittedName>
        <fullName evidence="4">Uncharacterized protein</fullName>
    </submittedName>
</protein>
<proteinExistence type="predicted"/>
<evidence type="ECO:0000313" key="4">
    <source>
        <dbReference type="EMBL" id="MXP21410.1"/>
    </source>
</evidence>
<dbReference type="Pfam" id="PF24088">
    <property type="entry name" value="DUF7373"/>
    <property type="match status" value="1"/>
</dbReference>
<dbReference type="Pfam" id="PF24092">
    <property type="entry name" value="DUF7373_C"/>
    <property type="match status" value="1"/>
</dbReference>
<dbReference type="Proteomes" id="UP000475545">
    <property type="component" value="Unassembled WGS sequence"/>
</dbReference>
<evidence type="ECO:0000313" key="5">
    <source>
        <dbReference type="Proteomes" id="UP000475545"/>
    </source>
</evidence>
<dbReference type="InterPro" id="IPR056463">
    <property type="entry name" value="DUF7373_C"/>
</dbReference>
<organism evidence="4 5">
    <name type="scientific">Gordonia mangrovi</name>
    <dbReference type="NCBI Taxonomy" id="2665643"/>
    <lineage>
        <taxon>Bacteria</taxon>
        <taxon>Bacillati</taxon>
        <taxon>Actinomycetota</taxon>
        <taxon>Actinomycetes</taxon>
        <taxon>Mycobacteriales</taxon>
        <taxon>Gordoniaceae</taxon>
        <taxon>Gordonia</taxon>
    </lineage>
</organism>
<dbReference type="InterPro" id="IPR055797">
    <property type="entry name" value="DUF7373"/>
</dbReference>
<gene>
    <name evidence="4" type="ORF">GIY30_08610</name>
</gene>
<dbReference type="AlphaFoldDB" id="A0A6L7GNC0"/>
<evidence type="ECO:0000259" key="3">
    <source>
        <dbReference type="Pfam" id="PF24092"/>
    </source>
</evidence>
<accession>A0A6L7GNC0</accession>
<evidence type="ECO:0000259" key="2">
    <source>
        <dbReference type="Pfam" id="PF24088"/>
    </source>
</evidence>
<name>A0A6L7GNC0_9ACTN</name>
<feature type="domain" description="DUF7373" evidence="3">
    <location>
        <begin position="277"/>
        <end position="392"/>
    </location>
</feature>
<feature type="domain" description="DUF7373" evidence="2">
    <location>
        <begin position="45"/>
        <end position="236"/>
    </location>
</feature>
<feature type="region of interest" description="Disordered" evidence="1">
    <location>
        <begin position="1"/>
        <end position="45"/>
    </location>
</feature>
<dbReference type="EMBL" id="WMBR01000002">
    <property type="protein sequence ID" value="MXP21410.1"/>
    <property type="molecule type" value="Genomic_DNA"/>
</dbReference>
<feature type="compositionally biased region" description="Low complexity" evidence="1">
    <location>
        <begin position="9"/>
        <end position="29"/>
    </location>
</feature>
<evidence type="ECO:0000256" key="1">
    <source>
        <dbReference type="SAM" id="MobiDB-lite"/>
    </source>
</evidence>